<feature type="compositionally biased region" description="Low complexity" evidence="1">
    <location>
        <begin position="499"/>
        <end position="523"/>
    </location>
</feature>
<feature type="compositionally biased region" description="Low complexity" evidence="1">
    <location>
        <begin position="1893"/>
        <end position="1907"/>
    </location>
</feature>
<feature type="compositionally biased region" description="Low complexity" evidence="1">
    <location>
        <begin position="769"/>
        <end position="780"/>
    </location>
</feature>
<feature type="compositionally biased region" description="Basic and acidic residues" evidence="1">
    <location>
        <begin position="230"/>
        <end position="245"/>
    </location>
</feature>
<feature type="region of interest" description="Disordered" evidence="1">
    <location>
        <begin position="216"/>
        <end position="252"/>
    </location>
</feature>
<feature type="region of interest" description="Disordered" evidence="1">
    <location>
        <begin position="549"/>
        <end position="626"/>
    </location>
</feature>
<comment type="caution">
    <text evidence="2">The sequence shown here is derived from an EMBL/GenBank/DDBJ whole genome shotgun (WGS) entry which is preliminary data.</text>
</comment>
<dbReference type="PANTHER" id="PTHR12505">
    <property type="entry name" value="PHD FINGER TRANSCRIPTION FACTOR"/>
    <property type="match status" value="1"/>
</dbReference>
<feature type="compositionally biased region" description="Low complexity" evidence="1">
    <location>
        <begin position="2097"/>
        <end position="2115"/>
    </location>
</feature>
<feature type="compositionally biased region" description="Basic residues" evidence="1">
    <location>
        <begin position="1908"/>
        <end position="1920"/>
    </location>
</feature>
<evidence type="ECO:0000256" key="1">
    <source>
        <dbReference type="SAM" id="MobiDB-lite"/>
    </source>
</evidence>
<accession>A0AAW0Y9H1</accession>
<feature type="region of interest" description="Disordered" evidence="1">
    <location>
        <begin position="1694"/>
        <end position="2115"/>
    </location>
</feature>
<feature type="compositionally biased region" description="Polar residues" evidence="1">
    <location>
        <begin position="428"/>
        <end position="447"/>
    </location>
</feature>
<sequence length="2115" mass="226904">MIGGACQGATPTSLAQPIAPTLRPPWPPASIEGLAPYAGLYSLLAVSAAATPVTTTTPTNRAPPPMSPPAPPITTPMAGVVPTHAVLAQLHALCVQQKDGALAGALPPILPSGQLMASQILGSTPRVPALPSSCNKSILSMPATVPATKCVGSIDGVVEVKGPEMYRISLKSPVPLSEDTKASKVTVPSPRTLKPSKRDVLLPTLKVNGHANFSSEQESAVTVNPSVNSAKEEGQVKKKDMREGGVRSAKGGQIYDGKSIQRTSNIPLSCPVNTSEETNVIKAMDRTSPPSLCLPESETSNINNVPAKEKDTSRANQSQESSFSQKPCEPNHHDTSVAISQKPQESNHLVTSVPSSKPFFEIQNVQTSLTAPHIPQRPSCLENSVPVTRFPLKSCSGLENKQNPHQVSDKHIQRGSSGDDSLDIADKNNFNPEKQYANGTEETSTRGNVGEFKRLKSPNDGSEEAKRNRLAPLMGDQCSRTTPGLLQAYAQERRTRPHTSPLIIPSTILSPTPSLSPTNTPISVGDATPSSCPPIVALTQLAVPRVAPPATAVAGDSTRTSRKTVRTEERPTPSVTAGGGIPVGIAVARQRQESRPQDDSLAGPLPSGGSSPGGTTLPTHWPLPPTPCTPGLSTAPFWLTQSQFSAGVGVDAGVGAGMGLGYQFARDPLSGHYYLLSHPHAIPDPGGHSYVWAGYGGVAAASPVVIPPQQLLLPDAHYHRALHAHTALLHVSHPHPPVHASNPPSIKREDPLTPGTPEEDPKSRPVSVPPSGQGAAPPGSEMTLPSALPTGLRHLPPPFIYSPRTSLPYYCPQSTHPAPYSLPPFTHQPSTTIGSSLTSTRAATLTTSLTNTITTPADITTTFSVLPTAPVTSVAKGIGLDHYSSRGCEALVATGSPAPHSESSDAINVTSHSEEEPDMELPLSRPHPQGDLQCLPVPFKIKQEIKEEVPSPVGSSRDEACTPGVGETATEGQLPQNHIPAVKKEAFGNCTTSQLTDAKNSSAAVFLGHSTRSSIESLPVSYPVISSKGSTPVNFQNNPDLLTTNKFTDTSIQESQTASTDESSAIIPSESPANICLKHTTLSISESITSCSEFVTPQYFSGTSTSCTNPPSINSPSPSTTSCADSSSDEYSKSLTMNCSDVSSTGCPDLDYSEQSATTCYGNTVKSFTEPPTTKCSESPTSDYSEYNITSCSGSQRVITPEHCCVNSTKSHVSSNSNQSPVTNNQETLVENYSVSSPCSEMEPLCTSVHSESNTAAYEDQHTENCHASCTTCDDAETSSQSPSYMDLSGLELLSRSVLQHANRLSDLSEEETSDNKCSSSPKEDMHAEEYTSSSLQQEEAHVKKPSSSPPQDVNTEEYLLSQKNDACVDECFSSLERVNADECSSPRHAEIPPEEYSFSEPEETSINLNTSVQDRASVDMNSTSPQDKTSASECSLLQESALSDEYLSDEEGKDSPEIQNNIYSTEDEMSSGVDEACTRGEMSSGEGEMHYNEMDEMPVLVQACSTEMPCQTTIENTAPLYTTPPIASPLPDSLSGLHGLSLLCALAEQRILEEEHVACPALSSLADVAATSPSVPTYPQERTDSPQPGPSCLTNSPRRTFGSGTSTAIFGATTFGALANSFSTPIKATDVIRNYKSPESEREAKAFIANKASQYHKDTALGFKMPSGFPVDSMDPAELDMRMQLAELQRKYREKQRELSRLQPKKITMSPAKRGPGRPPKRKIHNNGIPGKRKVGRPPNKKKRSPQKELSPPVLERVTDIQIKDTGKDSDEEKDEPRMNKSILKPPVLTATFSTHITHNESPDLMPKTPETQVSTEKEESGDDETDKDTTRRWSVSSEDTAPPELGSPFKLPATAPETRQEESEEEQAKYIANETSIKELKVLQTETSVESSPSDLEQQPQSSSSSKKRKPGRPKKHSPTKEDATETIVAKKPKTIISFHLHRPLLSHKPKMRPKLKAELKVREVGQEDEDAEPHSHYKLSSNTDTSKDHSEDDDDHKTTMCVSNADALRGARKRGCPRGRTSLTRRAMLRDKEKRKSAAEKQSHMEALYRSLKKHSTMAAAEHDESEEERDREDKEETQDAGAESSSSEHETTQHLTTGDSASSSTTSASVA</sequence>
<feature type="region of interest" description="Disordered" evidence="1">
    <location>
        <begin position="947"/>
        <end position="973"/>
    </location>
</feature>
<feature type="compositionally biased region" description="Basic and acidic residues" evidence="1">
    <location>
        <begin position="1988"/>
        <end position="2001"/>
    </location>
</feature>
<dbReference type="PANTHER" id="PTHR12505:SF24">
    <property type="entry name" value="PROTEIN WINGED EYE"/>
    <property type="match status" value="1"/>
</dbReference>
<feature type="region of interest" description="Disordered" evidence="1">
    <location>
        <begin position="1573"/>
        <end position="1595"/>
    </location>
</feature>
<feature type="compositionally biased region" description="Basic and acidic residues" evidence="1">
    <location>
        <begin position="2031"/>
        <end position="2047"/>
    </location>
</feature>
<feature type="region of interest" description="Disordered" evidence="1">
    <location>
        <begin position="397"/>
        <end position="469"/>
    </location>
</feature>
<evidence type="ECO:0000313" key="3">
    <source>
        <dbReference type="Proteomes" id="UP001445076"/>
    </source>
</evidence>
<feature type="region of interest" description="Disordered" evidence="1">
    <location>
        <begin position="493"/>
        <end position="527"/>
    </location>
</feature>
<evidence type="ECO:0000313" key="2">
    <source>
        <dbReference type="EMBL" id="KAK8748056.1"/>
    </source>
</evidence>
<feature type="compositionally biased region" description="Polar residues" evidence="1">
    <location>
        <begin position="397"/>
        <end position="406"/>
    </location>
</feature>
<reference evidence="2 3" key="1">
    <citation type="journal article" date="2024" name="BMC Genomics">
        <title>Genome assembly of redclaw crayfish (Cherax quadricarinatus) provides insights into its immune adaptation and hypoxia tolerance.</title>
        <authorList>
            <person name="Liu Z."/>
            <person name="Zheng J."/>
            <person name="Li H."/>
            <person name="Fang K."/>
            <person name="Wang S."/>
            <person name="He J."/>
            <person name="Zhou D."/>
            <person name="Weng S."/>
            <person name="Chi M."/>
            <person name="Gu Z."/>
            <person name="He J."/>
            <person name="Li F."/>
            <person name="Wang M."/>
        </authorList>
    </citation>
    <scope>NUCLEOTIDE SEQUENCE [LARGE SCALE GENOMIC DNA]</scope>
    <source>
        <strain evidence="2">ZL_2023a</strain>
    </source>
</reference>
<feature type="region of interest" description="Disordered" evidence="1">
    <location>
        <begin position="286"/>
        <end position="352"/>
    </location>
</feature>
<feature type="compositionally biased region" description="Basic residues" evidence="1">
    <location>
        <begin position="1942"/>
        <end position="1957"/>
    </location>
</feature>
<feature type="region of interest" description="Disordered" evidence="1">
    <location>
        <begin position="1379"/>
        <end position="1489"/>
    </location>
</feature>
<name>A0AAW0Y9H1_CHEQU</name>
<protein>
    <submittedName>
        <fullName evidence="2">Uncharacterized protein</fullName>
    </submittedName>
</protein>
<feature type="region of interest" description="Disordered" evidence="1">
    <location>
        <begin position="1304"/>
        <end position="1354"/>
    </location>
</feature>
<feature type="compositionally biased region" description="Polar residues" evidence="1">
    <location>
        <begin position="337"/>
        <end position="352"/>
    </location>
</feature>
<feature type="compositionally biased region" description="Basic residues" evidence="1">
    <location>
        <begin position="1716"/>
        <end position="1746"/>
    </location>
</feature>
<dbReference type="Proteomes" id="UP001445076">
    <property type="component" value="Unassembled WGS sequence"/>
</dbReference>
<feature type="region of interest" description="Disordered" evidence="1">
    <location>
        <begin position="893"/>
        <end position="930"/>
    </location>
</feature>
<feature type="compositionally biased region" description="Low complexity" evidence="1">
    <location>
        <begin position="600"/>
        <end position="620"/>
    </location>
</feature>
<feature type="region of interest" description="Disordered" evidence="1">
    <location>
        <begin position="1103"/>
        <end position="1127"/>
    </location>
</feature>
<proteinExistence type="predicted"/>
<feature type="compositionally biased region" description="Low complexity" evidence="1">
    <location>
        <begin position="1103"/>
        <end position="1126"/>
    </location>
</feature>
<feature type="region of interest" description="Disordered" evidence="1">
    <location>
        <begin position="732"/>
        <end position="789"/>
    </location>
</feature>
<feature type="compositionally biased region" description="Polar residues" evidence="1">
    <location>
        <begin position="314"/>
        <end position="325"/>
    </location>
</feature>
<dbReference type="InterPro" id="IPR052429">
    <property type="entry name" value="BAH_domain_protein"/>
</dbReference>
<feature type="region of interest" description="Disordered" evidence="1">
    <location>
        <begin position="1"/>
        <end position="21"/>
    </location>
</feature>
<feature type="compositionally biased region" description="Polar residues" evidence="1">
    <location>
        <begin position="1407"/>
        <end position="1442"/>
    </location>
</feature>
<keyword evidence="3" id="KW-1185">Reference proteome</keyword>
<feature type="non-terminal residue" evidence="2">
    <location>
        <position position="2115"/>
    </location>
</feature>
<feature type="compositionally biased region" description="Basic and acidic residues" evidence="1">
    <location>
        <begin position="1958"/>
        <end position="1968"/>
    </location>
</feature>
<feature type="compositionally biased region" description="Basic and acidic residues" evidence="1">
    <location>
        <begin position="1758"/>
        <end position="1780"/>
    </location>
</feature>
<feature type="compositionally biased region" description="Polar residues" evidence="1">
    <location>
        <begin position="216"/>
        <end position="229"/>
    </location>
</feature>
<feature type="compositionally biased region" description="Acidic residues" evidence="1">
    <location>
        <begin position="2067"/>
        <end position="2082"/>
    </location>
</feature>
<organism evidence="2 3">
    <name type="scientific">Cherax quadricarinatus</name>
    <name type="common">Australian red claw crayfish</name>
    <dbReference type="NCBI Taxonomy" id="27406"/>
    <lineage>
        <taxon>Eukaryota</taxon>
        <taxon>Metazoa</taxon>
        <taxon>Ecdysozoa</taxon>
        <taxon>Arthropoda</taxon>
        <taxon>Crustacea</taxon>
        <taxon>Multicrustacea</taxon>
        <taxon>Malacostraca</taxon>
        <taxon>Eumalacostraca</taxon>
        <taxon>Eucarida</taxon>
        <taxon>Decapoda</taxon>
        <taxon>Pleocyemata</taxon>
        <taxon>Astacidea</taxon>
        <taxon>Parastacoidea</taxon>
        <taxon>Parastacidae</taxon>
        <taxon>Cherax</taxon>
    </lineage>
</organism>
<gene>
    <name evidence="2" type="ORF">OTU49_016291</name>
</gene>
<feature type="compositionally biased region" description="Basic and acidic residues" evidence="1">
    <location>
        <begin position="1379"/>
        <end position="1392"/>
    </location>
</feature>
<dbReference type="EMBL" id="JARKIK010000013">
    <property type="protein sequence ID" value="KAK8748056.1"/>
    <property type="molecule type" value="Genomic_DNA"/>
</dbReference>